<dbReference type="AlphaFoldDB" id="A0A2A4YAP3"/>
<dbReference type="PANTHER" id="PTHR40036">
    <property type="entry name" value="MACROCIN O-METHYLTRANSFERASE"/>
    <property type="match status" value="1"/>
</dbReference>
<name>A0A2A4YAP3_UNCAE</name>
<dbReference type="SUPFAM" id="SSF53335">
    <property type="entry name" value="S-adenosyl-L-methionine-dependent methyltransferases"/>
    <property type="match status" value="1"/>
</dbReference>
<dbReference type="InterPro" id="IPR008884">
    <property type="entry name" value="TylF_MeTrfase"/>
</dbReference>
<reference evidence="2" key="1">
    <citation type="submission" date="2017-08" db="EMBL/GenBank/DDBJ databases">
        <title>A dynamic microbial community with high functional redundancy inhabits the cold, oxic subseafloor aquifer.</title>
        <authorList>
            <person name="Tully B.J."/>
            <person name="Wheat C.G."/>
            <person name="Glazer B.T."/>
            <person name="Huber J.A."/>
        </authorList>
    </citation>
    <scope>NUCLEOTIDE SEQUENCE [LARGE SCALE GENOMIC DNA]</scope>
</reference>
<proteinExistence type="predicted"/>
<comment type="caution">
    <text evidence="1">The sequence shown here is derived from an EMBL/GenBank/DDBJ whole genome shotgun (WGS) entry which is preliminary data.</text>
</comment>
<evidence type="ECO:0008006" key="3">
    <source>
        <dbReference type="Google" id="ProtNLM"/>
    </source>
</evidence>
<dbReference type="EMBL" id="NVUU01000136">
    <property type="protein sequence ID" value="PCI91355.1"/>
    <property type="molecule type" value="Genomic_DNA"/>
</dbReference>
<dbReference type="Pfam" id="PF05711">
    <property type="entry name" value="TylF"/>
    <property type="match status" value="1"/>
</dbReference>
<accession>A0A2A4YAP3</accession>
<organism evidence="1 2">
    <name type="scientific">Aerophobetes bacterium</name>
    <dbReference type="NCBI Taxonomy" id="2030807"/>
    <lineage>
        <taxon>Bacteria</taxon>
        <taxon>Candidatus Aerophobota</taxon>
    </lineage>
</organism>
<dbReference type="InterPro" id="IPR029063">
    <property type="entry name" value="SAM-dependent_MTases_sf"/>
</dbReference>
<dbReference type="Proteomes" id="UP000217838">
    <property type="component" value="Unassembled WGS sequence"/>
</dbReference>
<sequence>MYTKKEHRLKFWQKKKRSFIKRLLIKFVNSSDSYVIQHLPESIDRDEFDISPFRKIWLAGGRANSVDPIRLLFLISNIQDLENIDGAFAEVGVYKGHTAKIFNTLFPKRKFYLFDTFEGFEKSDFDSETEKRSSSDNFDDTSLQSVKEYLAPKDNIIFCKGYFPDTTKFVEEGETFALVHLDADLYNPIKAGLEYFYPRMQHHGIIIIHDYSSGAWPGVTKAVDEFMLDKHEGIVKMPDKSGSVVIKRCINDQK</sequence>
<gene>
    <name evidence="1" type="ORF">COB11_08485</name>
</gene>
<evidence type="ECO:0000313" key="2">
    <source>
        <dbReference type="Proteomes" id="UP000217838"/>
    </source>
</evidence>
<dbReference type="PANTHER" id="PTHR40036:SF1">
    <property type="entry name" value="MACROCIN O-METHYLTRANSFERASE"/>
    <property type="match status" value="1"/>
</dbReference>
<evidence type="ECO:0000313" key="1">
    <source>
        <dbReference type="EMBL" id="PCI91355.1"/>
    </source>
</evidence>
<dbReference type="Gene3D" id="3.40.50.150">
    <property type="entry name" value="Vaccinia Virus protein VP39"/>
    <property type="match status" value="1"/>
</dbReference>
<protein>
    <recommendedName>
        <fullName evidence="3">Methyltransferase</fullName>
    </recommendedName>
</protein>